<name>A0A9W4H1C2_9ACTN</name>
<feature type="compositionally biased region" description="Basic and acidic residues" evidence="1">
    <location>
        <begin position="97"/>
        <end position="111"/>
    </location>
</feature>
<proteinExistence type="predicted"/>
<evidence type="ECO:0000313" key="2">
    <source>
        <dbReference type="EMBL" id="CAG7642352.1"/>
    </source>
</evidence>
<dbReference type="AlphaFoldDB" id="A0A9W4H1C2"/>
<reference evidence="2" key="1">
    <citation type="submission" date="2021-06" db="EMBL/GenBank/DDBJ databases">
        <authorList>
            <person name="Arsene-Ploetze F."/>
        </authorList>
    </citation>
    <scope>NUCLEOTIDE SEQUENCE</scope>
    <source>
        <strain evidence="2">SBRY1</strain>
    </source>
</reference>
<evidence type="ECO:0000313" key="3">
    <source>
        <dbReference type="Proteomes" id="UP001153328"/>
    </source>
</evidence>
<feature type="compositionally biased region" description="Low complexity" evidence="1">
    <location>
        <begin position="68"/>
        <end position="93"/>
    </location>
</feature>
<sequence>MPGRRRGAGDAETRLPCLGGAAERALMRTATAAGEAEFADWATASWRGLPRIAYMLTPRGGGRSLRSAVAGQQPPQPAAQKAGGPVPDGLRTGPGRRRPERDGRAPRRAERGAGVTVHPPACRSGPALLGRPDRDADGGHPRLLTQLGQSPHPPRAGGPARPHRAGRRRIAGAAVGAVLLGPAAHAFLPDTGTAPRTAGHVRVLAPGEKVTVYDTTRV</sequence>
<accession>A0A9W4H1C2</accession>
<feature type="compositionally biased region" description="Basic and acidic residues" evidence="1">
    <location>
        <begin position="131"/>
        <end position="140"/>
    </location>
</feature>
<evidence type="ECO:0000256" key="1">
    <source>
        <dbReference type="SAM" id="MobiDB-lite"/>
    </source>
</evidence>
<feature type="region of interest" description="Disordered" evidence="1">
    <location>
        <begin position="56"/>
        <end position="167"/>
    </location>
</feature>
<gene>
    <name evidence="2" type="ORF">SBRY_30640</name>
</gene>
<organism evidence="2 3">
    <name type="scientific">Actinacidiphila bryophytorum</name>
    <dbReference type="NCBI Taxonomy" id="1436133"/>
    <lineage>
        <taxon>Bacteria</taxon>
        <taxon>Bacillati</taxon>
        <taxon>Actinomycetota</taxon>
        <taxon>Actinomycetes</taxon>
        <taxon>Kitasatosporales</taxon>
        <taxon>Streptomycetaceae</taxon>
        <taxon>Actinacidiphila</taxon>
    </lineage>
</organism>
<dbReference type="Proteomes" id="UP001153328">
    <property type="component" value="Unassembled WGS sequence"/>
</dbReference>
<dbReference type="EMBL" id="CAJVAX010000017">
    <property type="protein sequence ID" value="CAG7642352.1"/>
    <property type="molecule type" value="Genomic_DNA"/>
</dbReference>
<comment type="caution">
    <text evidence="2">The sequence shown here is derived from an EMBL/GenBank/DDBJ whole genome shotgun (WGS) entry which is preliminary data.</text>
</comment>
<keyword evidence="3" id="KW-1185">Reference proteome</keyword>
<protein>
    <submittedName>
        <fullName evidence="2">Uncharacterized protein</fullName>
    </submittedName>
</protein>